<name>T0IIW5_9SPHN</name>
<proteinExistence type="predicted"/>
<dbReference type="OrthoDB" id="7474087at2"/>
<sequence length="102" mass="10743">MKKYAVAALAGFLMSSPALAVIDSNRTISRVGVQGSNSTAYVQFTVAPSAGCNYDTLYISLTTDAGRAIYSLLLTADASGNIINRVDYLISNGTCTINLIEI</sequence>
<protein>
    <submittedName>
        <fullName evidence="2">Uncharacterized protein</fullName>
    </submittedName>
</protein>
<organism evidence="2 3">
    <name type="scientific">Sphingobium lactosutens DS20</name>
    <dbReference type="NCBI Taxonomy" id="1331060"/>
    <lineage>
        <taxon>Bacteria</taxon>
        <taxon>Pseudomonadati</taxon>
        <taxon>Pseudomonadota</taxon>
        <taxon>Alphaproteobacteria</taxon>
        <taxon>Sphingomonadales</taxon>
        <taxon>Sphingomonadaceae</taxon>
        <taxon>Sphingobium</taxon>
    </lineage>
</organism>
<dbReference type="RefSeq" id="WP_021227734.1">
    <property type="nucleotide sequence ID" value="NZ_ATDP01000106.1"/>
</dbReference>
<keyword evidence="3" id="KW-1185">Reference proteome</keyword>
<evidence type="ECO:0000313" key="2">
    <source>
        <dbReference type="EMBL" id="EQB11670.1"/>
    </source>
</evidence>
<feature type="signal peptide" evidence="1">
    <location>
        <begin position="1"/>
        <end position="20"/>
    </location>
</feature>
<keyword evidence="1" id="KW-0732">Signal</keyword>
<comment type="caution">
    <text evidence="2">The sequence shown here is derived from an EMBL/GenBank/DDBJ whole genome shotgun (WGS) entry which is preliminary data.</text>
</comment>
<gene>
    <name evidence="2" type="ORF">RLDS_21300</name>
</gene>
<dbReference type="EMBL" id="ATDP01000106">
    <property type="protein sequence ID" value="EQB11670.1"/>
    <property type="molecule type" value="Genomic_DNA"/>
</dbReference>
<evidence type="ECO:0000256" key="1">
    <source>
        <dbReference type="SAM" id="SignalP"/>
    </source>
</evidence>
<accession>T0IIW5</accession>
<evidence type="ECO:0000313" key="3">
    <source>
        <dbReference type="Proteomes" id="UP000015531"/>
    </source>
</evidence>
<dbReference type="PATRIC" id="fig|1331060.3.peg.4120"/>
<dbReference type="AlphaFoldDB" id="T0IIW5"/>
<feature type="chain" id="PRO_5004564736" evidence="1">
    <location>
        <begin position="21"/>
        <end position="102"/>
    </location>
</feature>
<dbReference type="Proteomes" id="UP000015531">
    <property type="component" value="Unassembled WGS sequence"/>
</dbReference>
<reference evidence="2 3" key="1">
    <citation type="journal article" date="2013" name="Genome Announc.">
        <title>Draft Genome Sequence of Sphingobium lactosutens Strain DS20T, Isolated from a Hexachlorocyclohexane Dumpsite.</title>
        <authorList>
            <person name="Kumar R."/>
            <person name="Dwivedi V."/>
            <person name="Negi V."/>
            <person name="Khurana J.P."/>
            <person name="Lal R."/>
        </authorList>
    </citation>
    <scope>NUCLEOTIDE SEQUENCE [LARGE SCALE GENOMIC DNA]</scope>
    <source>
        <strain evidence="2 3">DS20</strain>
    </source>
</reference>